<dbReference type="AlphaFoldDB" id="A0A2U1LQA8"/>
<evidence type="ECO:0000256" key="1">
    <source>
        <dbReference type="ARBA" id="ARBA00001946"/>
    </source>
</evidence>
<dbReference type="SUPFAM" id="SSF53098">
    <property type="entry name" value="Ribonuclease H-like"/>
    <property type="match status" value="1"/>
</dbReference>
<evidence type="ECO:0000259" key="7">
    <source>
        <dbReference type="SMART" id="SM00479"/>
    </source>
</evidence>
<evidence type="ECO:0000256" key="4">
    <source>
        <dbReference type="ARBA" id="ARBA00022801"/>
    </source>
</evidence>
<gene>
    <name evidence="8" type="ORF">CTI12_AA464390</name>
</gene>
<evidence type="ECO:0000256" key="5">
    <source>
        <dbReference type="ARBA" id="ARBA00022839"/>
    </source>
</evidence>
<dbReference type="GO" id="GO:0003676">
    <property type="term" value="F:nucleic acid binding"/>
    <property type="evidence" value="ECO:0007669"/>
    <property type="project" value="InterPro"/>
</dbReference>
<dbReference type="PANTHER" id="PTHR30231">
    <property type="entry name" value="DNA POLYMERASE III SUBUNIT EPSILON"/>
    <property type="match status" value="1"/>
</dbReference>
<comment type="cofactor">
    <cofactor evidence="1">
        <name>Mg(2+)</name>
        <dbReference type="ChEBI" id="CHEBI:18420"/>
    </cofactor>
</comment>
<dbReference type="InterPro" id="IPR012337">
    <property type="entry name" value="RNaseH-like_sf"/>
</dbReference>
<dbReference type="GO" id="GO:0008408">
    <property type="term" value="F:3'-5' exonuclease activity"/>
    <property type="evidence" value="ECO:0007669"/>
    <property type="project" value="TreeGrafter"/>
</dbReference>
<name>A0A2U1LQA8_ARTAN</name>
<proteinExistence type="predicted"/>
<dbReference type="GO" id="GO:0046872">
    <property type="term" value="F:metal ion binding"/>
    <property type="evidence" value="ECO:0007669"/>
    <property type="project" value="UniProtKB-KW"/>
</dbReference>
<keyword evidence="6" id="KW-0460">Magnesium</keyword>
<keyword evidence="2" id="KW-0540">Nuclease</keyword>
<dbReference type="SMART" id="SM00479">
    <property type="entry name" value="EXOIII"/>
    <property type="match status" value="1"/>
</dbReference>
<evidence type="ECO:0000256" key="6">
    <source>
        <dbReference type="ARBA" id="ARBA00022842"/>
    </source>
</evidence>
<keyword evidence="4" id="KW-0378">Hydrolase</keyword>
<dbReference type="GO" id="GO:0016740">
    <property type="term" value="F:transferase activity"/>
    <property type="evidence" value="ECO:0007669"/>
    <property type="project" value="UniProtKB-KW"/>
</dbReference>
<dbReference type="Gene3D" id="3.30.420.10">
    <property type="entry name" value="Ribonuclease H-like superfamily/Ribonuclease H"/>
    <property type="match status" value="1"/>
</dbReference>
<dbReference type="OrthoDB" id="2018529at2759"/>
<dbReference type="FunFam" id="3.30.420.10:FF:000040">
    <property type="entry name" value="Exonuclease family protein"/>
    <property type="match status" value="1"/>
</dbReference>
<dbReference type="EMBL" id="PKPP01008250">
    <property type="protein sequence ID" value="PWA51185.1"/>
    <property type="molecule type" value="Genomic_DNA"/>
</dbReference>
<reference evidence="8 9" key="1">
    <citation type="journal article" date="2018" name="Mol. Plant">
        <title>The genome of Artemisia annua provides insight into the evolution of Asteraceae family and artemisinin biosynthesis.</title>
        <authorList>
            <person name="Shen Q."/>
            <person name="Zhang L."/>
            <person name="Liao Z."/>
            <person name="Wang S."/>
            <person name="Yan T."/>
            <person name="Shi P."/>
            <person name="Liu M."/>
            <person name="Fu X."/>
            <person name="Pan Q."/>
            <person name="Wang Y."/>
            <person name="Lv Z."/>
            <person name="Lu X."/>
            <person name="Zhang F."/>
            <person name="Jiang W."/>
            <person name="Ma Y."/>
            <person name="Chen M."/>
            <person name="Hao X."/>
            <person name="Li L."/>
            <person name="Tang Y."/>
            <person name="Lv G."/>
            <person name="Zhou Y."/>
            <person name="Sun X."/>
            <person name="Brodelius P.E."/>
            <person name="Rose J.K.C."/>
            <person name="Tang K."/>
        </authorList>
    </citation>
    <scope>NUCLEOTIDE SEQUENCE [LARGE SCALE GENOMIC DNA]</scope>
    <source>
        <strain evidence="9">cv. Huhao1</strain>
        <tissue evidence="8">Leaf</tissue>
    </source>
</reference>
<feature type="domain" description="Exonuclease" evidence="7">
    <location>
        <begin position="9"/>
        <end position="183"/>
    </location>
</feature>
<keyword evidence="9" id="KW-1185">Reference proteome</keyword>
<keyword evidence="8" id="KW-0808">Transferase</keyword>
<dbReference type="InterPro" id="IPR013520">
    <property type="entry name" value="Ribonucl_H"/>
</dbReference>
<evidence type="ECO:0000313" key="9">
    <source>
        <dbReference type="Proteomes" id="UP000245207"/>
    </source>
</evidence>
<keyword evidence="5" id="KW-0269">Exonuclease</keyword>
<comment type="caution">
    <text evidence="8">The sequence shown here is derived from an EMBL/GenBank/DDBJ whole genome shotgun (WGS) entry which is preliminary data.</text>
</comment>
<dbReference type="PANTHER" id="PTHR30231:SF4">
    <property type="entry name" value="PROTEIN NEN2"/>
    <property type="match status" value="1"/>
</dbReference>
<dbReference type="Pfam" id="PF00929">
    <property type="entry name" value="RNase_T"/>
    <property type="match status" value="1"/>
</dbReference>
<evidence type="ECO:0000313" key="8">
    <source>
        <dbReference type="EMBL" id="PWA51185.1"/>
    </source>
</evidence>
<evidence type="ECO:0000256" key="2">
    <source>
        <dbReference type="ARBA" id="ARBA00022722"/>
    </source>
</evidence>
<evidence type="ECO:0000256" key="3">
    <source>
        <dbReference type="ARBA" id="ARBA00022723"/>
    </source>
</evidence>
<keyword evidence="3" id="KW-0479">Metal-binding</keyword>
<accession>A0A2U1LQA8</accession>
<dbReference type="Proteomes" id="UP000245207">
    <property type="component" value="Unassembled WGS sequence"/>
</dbReference>
<sequence length="472" mass="52619">MSSGVDQPKIVFFDLETTIPTRNGQPYAILEFGSILVCPKKLTELESYETLVRPLDMSLITARSVQVNGISGEDVVAKPMFSEIADRVYNILHGRVWAGHNILRFDCVRLMEAYAQINRPPPEPKGTIDTLVLLTQRFGRRAGDMKMASLAAYFGLGQQSHRSLGDVRMNLEVVKHCATVLFLESSQSDSFTENWVSLNATNGIRHNGNANLNGTASNTSLISHNRNIENHTIPPNHIAQENTMVPPVDKMETENLQSNEAMIAESSTTTLSDAFSNHSEFLEPDAVSMASITVNVAPFFNGSPKLQILHRNIPMQIRCDGMRVRFGLSTQFVDHAGRPRLSFVVDVNSSNLCNILDACDNIAKRFLGSDSNSEWRPVVTRKPGFYNSPTIRLHIPTVTEDSTRWTTEIYHKESSLSTSIQPLVSSRYDVAELDSLFRPSSLVDAYFSLDPYNYQQNAGIRLVAKKLIVHTN</sequence>
<organism evidence="8 9">
    <name type="scientific">Artemisia annua</name>
    <name type="common">Sweet wormwood</name>
    <dbReference type="NCBI Taxonomy" id="35608"/>
    <lineage>
        <taxon>Eukaryota</taxon>
        <taxon>Viridiplantae</taxon>
        <taxon>Streptophyta</taxon>
        <taxon>Embryophyta</taxon>
        <taxon>Tracheophyta</taxon>
        <taxon>Spermatophyta</taxon>
        <taxon>Magnoliopsida</taxon>
        <taxon>eudicotyledons</taxon>
        <taxon>Gunneridae</taxon>
        <taxon>Pentapetalae</taxon>
        <taxon>asterids</taxon>
        <taxon>campanulids</taxon>
        <taxon>Asterales</taxon>
        <taxon>Asteraceae</taxon>
        <taxon>Asteroideae</taxon>
        <taxon>Anthemideae</taxon>
        <taxon>Artemisiinae</taxon>
        <taxon>Artemisia</taxon>
    </lineage>
</organism>
<dbReference type="InterPro" id="IPR036397">
    <property type="entry name" value="RNaseH_sf"/>
</dbReference>
<dbReference type="CDD" id="cd06127">
    <property type="entry name" value="DEDDh"/>
    <property type="match status" value="1"/>
</dbReference>
<dbReference type="STRING" id="35608.A0A2U1LQA8"/>
<protein>
    <submittedName>
        <fullName evidence="8">Polynucleotidyl transferase, ribonuclease H-like superfamily protein</fullName>
    </submittedName>
</protein>